<dbReference type="GO" id="GO:0044183">
    <property type="term" value="F:protein folding chaperone"/>
    <property type="evidence" value="ECO:0007669"/>
    <property type="project" value="TreeGrafter"/>
</dbReference>
<keyword evidence="1" id="KW-0235">DNA replication</keyword>
<dbReference type="PANTHER" id="PTHR43948">
    <property type="entry name" value="DNAJ HOMOLOG SUBFAMILY B"/>
    <property type="match status" value="1"/>
</dbReference>
<dbReference type="Gene3D" id="1.10.287.110">
    <property type="entry name" value="DnaJ domain"/>
    <property type="match status" value="1"/>
</dbReference>
<dbReference type="InterPro" id="IPR019734">
    <property type="entry name" value="TPR_rpt"/>
</dbReference>
<reference evidence="5 6" key="1">
    <citation type="submission" date="2018-06" db="EMBL/GenBank/DDBJ databases">
        <title>Genomic Encyclopedia of Type Strains, Phase I: the one thousand microbial genomes (KMG-I) project.</title>
        <authorList>
            <person name="Kyrpides N."/>
        </authorList>
    </citation>
    <scope>NUCLEOTIDE SEQUENCE [LARGE SCALE GENOMIC DNA]</scope>
    <source>
        <strain evidence="5 6">DSM 19573</strain>
    </source>
</reference>
<evidence type="ECO:0000256" key="1">
    <source>
        <dbReference type="ARBA" id="ARBA00022705"/>
    </source>
</evidence>
<feature type="compositionally biased region" description="Low complexity" evidence="3">
    <location>
        <begin position="70"/>
        <end position="90"/>
    </location>
</feature>
<dbReference type="RefSeq" id="WP_110462605.1">
    <property type="nucleotide sequence ID" value="NZ_QKMR01000015.1"/>
</dbReference>
<dbReference type="PANTHER" id="PTHR43948:SF14">
    <property type="entry name" value="PROTEIN DNAJ, PUTATIVE-RELATED"/>
    <property type="match status" value="1"/>
</dbReference>
<evidence type="ECO:0000259" key="4">
    <source>
        <dbReference type="PROSITE" id="PS50076"/>
    </source>
</evidence>
<dbReference type="SUPFAM" id="SSF46565">
    <property type="entry name" value="Chaperone J-domain"/>
    <property type="match status" value="1"/>
</dbReference>
<comment type="caution">
    <text evidence="5">The sequence shown here is derived from an EMBL/GenBank/DDBJ whole genome shotgun (WGS) entry which is preliminary data.</text>
</comment>
<dbReference type="PRINTS" id="PR00625">
    <property type="entry name" value="JDOMAIN"/>
</dbReference>
<keyword evidence="6" id="KW-1185">Reference proteome</keyword>
<name>A0A318XKH9_9FIRM</name>
<accession>A0A318XKH9</accession>
<dbReference type="Gene3D" id="1.25.40.10">
    <property type="entry name" value="Tetratricopeptide repeat domain"/>
    <property type="match status" value="1"/>
</dbReference>
<dbReference type="PROSITE" id="PS50005">
    <property type="entry name" value="TPR"/>
    <property type="match status" value="1"/>
</dbReference>
<feature type="repeat" description="TPR" evidence="2">
    <location>
        <begin position="124"/>
        <end position="157"/>
    </location>
</feature>
<evidence type="ECO:0000256" key="2">
    <source>
        <dbReference type="PROSITE-ProRule" id="PRU00339"/>
    </source>
</evidence>
<dbReference type="InterPro" id="IPR036869">
    <property type="entry name" value="J_dom_sf"/>
</dbReference>
<evidence type="ECO:0000256" key="3">
    <source>
        <dbReference type="SAM" id="MobiDB-lite"/>
    </source>
</evidence>
<dbReference type="GO" id="GO:0006260">
    <property type="term" value="P:DNA replication"/>
    <property type="evidence" value="ECO:0007669"/>
    <property type="project" value="UniProtKB-KW"/>
</dbReference>
<dbReference type="GO" id="GO:0051082">
    <property type="term" value="F:unfolded protein binding"/>
    <property type="evidence" value="ECO:0007669"/>
    <property type="project" value="TreeGrafter"/>
</dbReference>
<proteinExistence type="predicted"/>
<evidence type="ECO:0000313" key="6">
    <source>
        <dbReference type="Proteomes" id="UP000248132"/>
    </source>
</evidence>
<dbReference type="GO" id="GO:0051087">
    <property type="term" value="F:protein-folding chaperone binding"/>
    <property type="evidence" value="ECO:0007669"/>
    <property type="project" value="TreeGrafter"/>
</dbReference>
<dbReference type="CDD" id="cd06257">
    <property type="entry name" value="DnaJ"/>
    <property type="match status" value="1"/>
</dbReference>
<dbReference type="Pfam" id="PF00226">
    <property type="entry name" value="DnaJ"/>
    <property type="match status" value="1"/>
</dbReference>
<dbReference type="OrthoDB" id="9779889at2"/>
<dbReference type="SUPFAM" id="SSF48452">
    <property type="entry name" value="TPR-like"/>
    <property type="match status" value="1"/>
</dbReference>
<dbReference type="PROSITE" id="PS50076">
    <property type="entry name" value="DNAJ_2"/>
    <property type="match status" value="1"/>
</dbReference>
<dbReference type="SMART" id="SM00271">
    <property type="entry name" value="DnaJ"/>
    <property type="match status" value="1"/>
</dbReference>
<evidence type="ECO:0000313" key="5">
    <source>
        <dbReference type="EMBL" id="PYG86968.1"/>
    </source>
</evidence>
<dbReference type="Proteomes" id="UP000248132">
    <property type="component" value="Unassembled WGS sequence"/>
</dbReference>
<protein>
    <submittedName>
        <fullName evidence="5">Molecular chaperone DnaJ</fullName>
    </submittedName>
</protein>
<dbReference type="AlphaFoldDB" id="A0A318XKH9"/>
<keyword evidence="2" id="KW-0802">TPR repeat</keyword>
<gene>
    <name evidence="5" type="ORF">LY28_02590</name>
</gene>
<organism evidence="5 6">
    <name type="scientific">Ruminiclostridium sufflavum DSM 19573</name>
    <dbReference type="NCBI Taxonomy" id="1121337"/>
    <lineage>
        <taxon>Bacteria</taxon>
        <taxon>Bacillati</taxon>
        <taxon>Bacillota</taxon>
        <taxon>Clostridia</taxon>
        <taxon>Eubacteriales</taxon>
        <taxon>Oscillospiraceae</taxon>
        <taxon>Ruminiclostridium</taxon>
    </lineage>
</organism>
<dbReference type="EMBL" id="QKMR01000015">
    <property type="protein sequence ID" value="PYG86968.1"/>
    <property type="molecule type" value="Genomic_DNA"/>
</dbReference>
<dbReference type="GO" id="GO:0005737">
    <property type="term" value="C:cytoplasm"/>
    <property type="evidence" value="ECO:0007669"/>
    <property type="project" value="TreeGrafter"/>
</dbReference>
<feature type="region of interest" description="Disordered" evidence="3">
    <location>
        <begin position="66"/>
        <end position="90"/>
    </location>
</feature>
<sequence length="214" mass="23881">MKNPYEVLGVKEGASEEEIKKAYREQVKKYHPDQYQDNPLSKLAEEKLREVNEAYEYLTRGQSAASNGWNGRNAGAGSNQSGGSYNNSTYSTGGDNFGQVRMNINNGNISQAEALLEAIGNKNAEWFYLRGLIFMKKGWYNEASMNIKQAVNMDPSNFEYRNTLNRMNSSNNMYRGNAGSRGYNSGPSFCDMCTCLWCSDSMCECLGGDLISCC</sequence>
<dbReference type="InterPro" id="IPR011990">
    <property type="entry name" value="TPR-like_helical_dom_sf"/>
</dbReference>
<feature type="domain" description="J" evidence="4">
    <location>
        <begin position="3"/>
        <end position="63"/>
    </location>
</feature>
<dbReference type="InterPro" id="IPR001623">
    <property type="entry name" value="DnaJ_domain"/>
</dbReference>